<keyword evidence="5" id="KW-0539">Nucleus</keyword>
<gene>
    <name evidence="7" type="ORF">LTR62_004901</name>
</gene>
<dbReference type="Proteomes" id="UP001310890">
    <property type="component" value="Unassembled WGS sequence"/>
</dbReference>
<evidence type="ECO:0000256" key="4">
    <source>
        <dbReference type="ARBA" id="ARBA00022490"/>
    </source>
</evidence>
<accession>A0AAN7TEN5</accession>
<keyword evidence="4" id="KW-0963">Cytoplasm</keyword>
<dbReference type="GO" id="GO:0005737">
    <property type="term" value="C:cytoplasm"/>
    <property type="evidence" value="ECO:0007669"/>
    <property type="project" value="UniProtKB-SubCell"/>
</dbReference>
<dbReference type="InterPro" id="IPR013900">
    <property type="entry name" value="RNR_inhibitor"/>
</dbReference>
<dbReference type="GO" id="GO:1990846">
    <property type="term" value="F:ribonucleoside-diphosphate reductase inhibitor activity"/>
    <property type="evidence" value="ECO:0007669"/>
    <property type="project" value="TreeGrafter"/>
</dbReference>
<evidence type="ECO:0000313" key="7">
    <source>
        <dbReference type="EMBL" id="KAK5111449.1"/>
    </source>
</evidence>
<evidence type="ECO:0000256" key="2">
    <source>
        <dbReference type="ARBA" id="ARBA00004496"/>
    </source>
</evidence>
<dbReference type="PANTHER" id="PTHR28081">
    <property type="entry name" value="DAMAGE-REGULATED IMPORT FACILITATOR 1-RELATED"/>
    <property type="match status" value="1"/>
</dbReference>
<comment type="caution">
    <text evidence="7">The sequence shown here is derived from an EMBL/GenBank/DDBJ whole genome shotgun (WGS) entry which is preliminary data.</text>
</comment>
<organism evidence="7 8">
    <name type="scientific">Meristemomyces frigidus</name>
    <dbReference type="NCBI Taxonomy" id="1508187"/>
    <lineage>
        <taxon>Eukaryota</taxon>
        <taxon>Fungi</taxon>
        <taxon>Dikarya</taxon>
        <taxon>Ascomycota</taxon>
        <taxon>Pezizomycotina</taxon>
        <taxon>Dothideomycetes</taxon>
        <taxon>Dothideomycetidae</taxon>
        <taxon>Mycosphaerellales</taxon>
        <taxon>Teratosphaeriaceae</taxon>
        <taxon>Meristemomyces</taxon>
    </lineage>
</organism>
<protein>
    <submittedName>
        <fullName evidence="7">Uncharacterized protein</fullName>
    </submittedName>
</protein>
<comment type="subcellular location">
    <subcellularLocation>
        <location evidence="2">Cytoplasm</location>
    </subcellularLocation>
    <subcellularLocation>
        <location evidence="1">Nucleus</location>
    </subcellularLocation>
</comment>
<dbReference type="PANTHER" id="PTHR28081:SF1">
    <property type="entry name" value="DAMAGE-REGULATED IMPORT FACILITATOR 1"/>
    <property type="match status" value="1"/>
</dbReference>
<dbReference type="EMBL" id="JAVRRL010000039">
    <property type="protein sequence ID" value="KAK5111449.1"/>
    <property type="molecule type" value="Genomic_DNA"/>
</dbReference>
<dbReference type="GO" id="GO:0008104">
    <property type="term" value="P:intracellular protein localization"/>
    <property type="evidence" value="ECO:0007669"/>
    <property type="project" value="TreeGrafter"/>
</dbReference>
<name>A0AAN7TEN5_9PEZI</name>
<evidence type="ECO:0000256" key="5">
    <source>
        <dbReference type="ARBA" id="ARBA00023242"/>
    </source>
</evidence>
<reference evidence="7" key="1">
    <citation type="submission" date="2023-08" db="EMBL/GenBank/DDBJ databases">
        <title>Black Yeasts Isolated from many extreme environments.</title>
        <authorList>
            <person name="Coleine C."/>
            <person name="Stajich J.E."/>
            <person name="Selbmann L."/>
        </authorList>
    </citation>
    <scope>NUCLEOTIDE SEQUENCE</scope>
    <source>
        <strain evidence="7">CCFEE 5401</strain>
    </source>
</reference>
<sequence>MATTSTASNVHIRKRQYAGSQPPITSYFAGGHSTTSRVSSSALSPPLPPETQASLISVGMRVRKSVPEGYKTHKTLGMDGLAYPSTAPAVKLPHSQLRYDHAPARELMPFCGLHKVGGLGVQMSAYTPPSSAPAIMGRGDMDDGDEPDLTMSQRTMDCTPGVYIFGLGSAANASTKKRTFEEEIEEELDAFFDDVKTDDLPVTVRPIAKVKFSVRSPTMEKIPIIQGDHDFEDAGFLAPMEVDC</sequence>
<dbReference type="Pfam" id="PF08591">
    <property type="entry name" value="RNR_inhib"/>
    <property type="match status" value="1"/>
</dbReference>
<evidence type="ECO:0000313" key="8">
    <source>
        <dbReference type="Proteomes" id="UP001310890"/>
    </source>
</evidence>
<proteinExistence type="inferred from homology"/>
<comment type="similarity">
    <text evidence="3">Belongs to the DIF1/spd1 family.</text>
</comment>
<evidence type="ECO:0000256" key="3">
    <source>
        <dbReference type="ARBA" id="ARBA00005459"/>
    </source>
</evidence>
<evidence type="ECO:0000256" key="6">
    <source>
        <dbReference type="SAM" id="MobiDB-lite"/>
    </source>
</evidence>
<dbReference type="GO" id="GO:0005634">
    <property type="term" value="C:nucleus"/>
    <property type="evidence" value="ECO:0007669"/>
    <property type="project" value="UniProtKB-SubCell"/>
</dbReference>
<evidence type="ECO:0000256" key="1">
    <source>
        <dbReference type="ARBA" id="ARBA00004123"/>
    </source>
</evidence>
<feature type="region of interest" description="Disordered" evidence="6">
    <location>
        <begin position="21"/>
        <end position="49"/>
    </location>
</feature>
<dbReference type="AlphaFoldDB" id="A0AAN7TEN5"/>